<dbReference type="EMBL" id="CADEAL010001891">
    <property type="protein sequence ID" value="CAB1436466.1"/>
    <property type="molecule type" value="Genomic_DNA"/>
</dbReference>
<proteinExistence type="predicted"/>
<reference evidence="2" key="1">
    <citation type="submission" date="2020-03" db="EMBL/GenBank/DDBJ databases">
        <authorList>
            <person name="Weist P."/>
        </authorList>
    </citation>
    <scope>NUCLEOTIDE SEQUENCE</scope>
</reference>
<feature type="compositionally biased region" description="Low complexity" evidence="1">
    <location>
        <begin position="164"/>
        <end position="192"/>
    </location>
</feature>
<feature type="region of interest" description="Disordered" evidence="1">
    <location>
        <begin position="1"/>
        <end position="203"/>
    </location>
</feature>
<evidence type="ECO:0000313" key="2">
    <source>
        <dbReference type="EMBL" id="CAB1436466.1"/>
    </source>
</evidence>
<evidence type="ECO:0000313" key="3">
    <source>
        <dbReference type="Proteomes" id="UP001153269"/>
    </source>
</evidence>
<feature type="compositionally biased region" description="Basic and acidic residues" evidence="1">
    <location>
        <begin position="118"/>
        <end position="131"/>
    </location>
</feature>
<keyword evidence="3" id="KW-1185">Reference proteome</keyword>
<protein>
    <submittedName>
        <fullName evidence="2">Uncharacterized protein</fullName>
    </submittedName>
</protein>
<sequence length="203" mass="21251">MPATPSTGHTGRNHKKTAALPGNWKTNRAEGVRGADGEYEGDRTGQEAPRGAGANSVSNNLLEMEIRSVGRCEASSPPPRVVCRREQAPGPTGGGLWPTTAVLRQSSTRRLRSASVRRSSDPHSDHTDPQTEHVSLTQDSASGPSSEPPPPRAPVEDGNYFPHNATSNTTTATTRPAMAPSAASLPPKMAAPTAGPRSALCFS</sequence>
<dbReference type="AlphaFoldDB" id="A0A9N7UTI0"/>
<dbReference type="Proteomes" id="UP001153269">
    <property type="component" value="Unassembled WGS sequence"/>
</dbReference>
<evidence type="ECO:0000256" key="1">
    <source>
        <dbReference type="SAM" id="MobiDB-lite"/>
    </source>
</evidence>
<accession>A0A9N7UTI0</accession>
<name>A0A9N7UTI0_PLEPL</name>
<gene>
    <name evidence="2" type="ORF">PLEPLA_LOCUS24499</name>
</gene>
<comment type="caution">
    <text evidence="2">The sequence shown here is derived from an EMBL/GenBank/DDBJ whole genome shotgun (WGS) entry which is preliminary data.</text>
</comment>
<feature type="compositionally biased region" description="Basic and acidic residues" evidence="1">
    <location>
        <begin position="27"/>
        <end position="45"/>
    </location>
</feature>
<organism evidence="2 3">
    <name type="scientific">Pleuronectes platessa</name>
    <name type="common">European plaice</name>
    <dbReference type="NCBI Taxonomy" id="8262"/>
    <lineage>
        <taxon>Eukaryota</taxon>
        <taxon>Metazoa</taxon>
        <taxon>Chordata</taxon>
        <taxon>Craniata</taxon>
        <taxon>Vertebrata</taxon>
        <taxon>Euteleostomi</taxon>
        <taxon>Actinopterygii</taxon>
        <taxon>Neopterygii</taxon>
        <taxon>Teleostei</taxon>
        <taxon>Neoteleostei</taxon>
        <taxon>Acanthomorphata</taxon>
        <taxon>Carangaria</taxon>
        <taxon>Pleuronectiformes</taxon>
        <taxon>Pleuronectoidei</taxon>
        <taxon>Pleuronectidae</taxon>
        <taxon>Pleuronectes</taxon>
    </lineage>
</organism>
<feature type="compositionally biased region" description="Polar residues" evidence="1">
    <location>
        <begin position="1"/>
        <end position="10"/>
    </location>
</feature>